<dbReference type="Proteomes" id="UP000614058">
    <property type="component" value="Unassembled WGS sequence"/>
</dbReference>
<evidence type="ECO:0000313" key="3">
    <source>
        <dbReference type="Proteomes" id="UP000614058"/>
    </source>
</evidence>
<feature type="transmembrane region" description="Helical" evidence="1">
    <location>
        <begin position="166"/>
        <end position="184"/>
    </location>
</feature>
<gene>
    <name evidence="2" type="ORF">JDW22_01165</name>
</gene>
<dbReference type="RefSeq" id="WP_200521087.1">
    <property type="nucleotide sequence ID" value="NZ_JAEHNZ010000001.1"/>
</dbReference>
<name>A0ABS1BPW8_9NEIS</name>
<comment type="caution">
    <text evidence="2">The sequence shown here is derived from an EMBL/GenBank/DDBJ whole genome shotgun (WGS) entry which is preliminary data.</text>
</comment>
<organism evidence="2 3">
    <name type="scientific">Kingella bonacorsii</name>
    <dbReference type="NCBI Taxonomy" id="2796361"/>
    <lineage>
        <taxon>Bacteria</taxon>
        <taxon>Pseudomonadati</taxon>
        <taxon>Pseudomonadota</taxon>
        <taxon>Betaproteobacteria</taxon>
        <taxon>Neisseriales</taxon>
        <taxon>Neisseriaceae</taxon>
        <taxon>Kingella</taxon>
    </lineage>
</organism>
<keyword evidence="1" id="KW-1133">Transmembrane helix</keyword>
<protein>
    <submittedName>
        <fullName evidence="2">Uncharacterized protein</fullName>
    </submittedName>
</protein>
<feature type="transmembrane region" description="Helical" evidence="1">
    <location>
        <begin position="92"/>
        <end position="112"/>
    </location>
</feature>
<feature type="transmembrane region" description="Helical" evidence="1">
    <location>
        <begin position="9"/>
        <end position="25"/>
    </location>
</feature>
<evidence type="ECO:0000256" key="1">
    <source>
        <dbReference type="SAM" id="Phobius"/>
    </source>
</evidence>
<evidence type="ECO:0000313" key="2">
    <source>
        <dbReference type="EMBL" id="MBK0395227.1"/>
    </source>
</evidence>
<accession>A0ABS1BPW8</accession>
<dbReference type="EMBL" id="JAEHNZ010000001">
    <property type="protein sequence ID" value="MBK0395227.1"/>
    <property type="molecule type" value="Genomic_DNA"/>
</dbReference>
<sequence length="202" mass="23039">MTIARLQQMYLYYSYAVLAVLLFTLLKQNGFALYCLLPFPLLCNHAIFDLVDCLKNQKPFYDKLLRANEPAAPFYLFAAISCLLFSESNDNGFNWLLFTIGLTLITLPNLYFARQFNRLVAQLPNATGQPENWSAGRKLFWLITGLVPLSISILAFYTAFTRDNQMAQGINIGLLTLLTSILMYRHLLLHWGLGQPENTQTN</sequence>
<reference evidence="2 3" key="1">
    <citation type="journal article" date="2021" name="Pathogens">
        <title>Isolation and Characterization of Kingella bonacorsii sp. nov., A Novel Kingella Species Detected in a Stable Periodontitis Subject.</title>
        <authorList>
            <person name="Antezack A."/>
            <person name="Boxberger M."/>
            <person name="Rolland C."/>
            <person name="Monnet-Corti V."/>
            <person name="La Scola B."/>
        </authorList>
    </citation>
    <scope>NUCLEOTIDE SEQUENCE [LARGE SCALE GENOMIC DNA]</scope>
    <source>
        <strain evidence="2 3">Marseille-Q4569</strain>
    </source>
</reference>
<proteinExistence type="predicted"/>
<keyword evidence="1" id="KW-0812">Transmembrane</keyword>
<feature type="transmembrane region" description="Helical" evidence="1">
    <location>
        <begin position="139"/>
        <end position="160"/>
    </location>
</feature>
<keyword evidence="3" id="KW-1185">Reference proteome</keyword>
<keyword evidence="1" id="KW-0472">Membrane</keyword>